<dbReference type="SFLD" id="SFLDS00005">
    <property type="entry name" value="Isoprenoid_Synthase_Type_I"/>
    <property type="match status" value="1"/>
</dbReference>
<evidence type="ECO:0000256" key="2">
    <source>
        <dbReference type="ARBA" id="ARBA00006706"/>
    </source>
</evidence>
<evidence type="ECO:0000256" key="4">
    <source>
        <dbReference type="ARBA" id="ARBA00022723"/>
    </source>
</evidence>
<dbReference type="Pfam" id="PF00348">
    <property type="entry name" value="polyprenyl_synt"/>
    <property type="match status" value="1"/>
</dbReference>
<proteinExistence type="inferred from homology"/>
<dbReference type="SFLD" id="SFLDG01017">
    <property type="entry name" value="Polyprenyl_Transferase_Like"/>
    <property type="match status" value="1"/>
</dbReference>
<accession>A0A2D0MY87</accession>
<dbReference type="Gene3D" id="1.10.600.10">
    <property type="entry name" value="Farnesyl Diphosphate Synthase"/>
    <property type="match status" value="1"/>
</dbReference>
<gene>
    <name evidence="7" type="ORF">CRP01_38535</name>
</gene>
<dbReference type="Proteomes" id="UP000223913">
    <property type="component" value="Unassembled WGS sequence"/>
</dbReference>
<keyword evidence="4" id="KW-0479">Metal-binding</keyword>
<keyword evidence="3 6" id="KW-0808">Transferase</keyword>
<comment type="caution">
    <text evidence="7">The sequence shown here is derived from an EMBL/GenBank/DDBJ whole genome shotgun (WGS) entry which is preliminary data.</text>
</comment>
<dbReference type="AlphaFoldDB" id="A0A2D0MY87"/>
<dbReference type="InterPro" id="IPR033749">
    <property type="entry name" value="Polyprenyl_synt_CS"/>
</dbReference>
<dbReference type="EMBL" id="PDUD01000061">
    <property type="protein sequence ID" value="PHN01177.1"/>
    <property type="molecule type" value="Genomic_DNA"/>
</dbReference>
<dbReference type="PANTHER" id="PTHR12001:SF85">
    <property type="entry name" value="SHORT CHAIN ISOPRENYL DIPHOSPHATE SYNTHASE"/>
    <property type="match status" value="1"/>
</dbReference>
<evidence type="ECO:0000313" key="8">
    <source>
        <dbReference type="Proteomes" id="UP000223913"/>
    </source>
</evidence>
<comment type="cofactor">
    <cofactor evidence="1">
        <name>Mg(2+)</name>
        <dbReference type="ChEBI" id="CHEBI:18420"/>
    </cofactor>
</comment>
<evidence type="ECO:0000313" key="7">
    <source>
        <dbReference type="EMBL" id="PHN01177.1"/>
    </source>
</evidence>
<keyword evidence="8" id="KW-1185">Reference proteome</keyword>
<evidence type="ECO:0000256" key="6">
    <source>
        <dbReference type="RuleBase" id="RU004466"/>
    </source>
</evidence>
<evidence type="ECO:0000256" key="1">
    <source>
        <dbReference type="ARBA" id="ARBA00001946"/>
    </source>
</evidence>
<dbReference type="RefSeq" id="WP_099155437.1">
    <property type="nucleotide sequence ID" value="NZ_PDUD01000061.1"/>
</dbReference>
<sequence>MVNVKSYQELFLKYLDQSPWPESPKALYEPVDYLMHLGGKRLRPVLALIAYSLFRKDVERALPAAMAVEVFHNFSLVHDDIMDEAPLRRGKPSVHTKYNINTGILSGDVMLIYTYEYLLQIDDPEKIRKMVSVFNKVAIKVCEGQQYDMDFEQRSDVTIDEYIEMIRFKTAALIAGSLALGAIAAGAADEDVRHLEAFGENIGLAFQLQDDYLDTFGDPEKVGKKAGGDIAQNKKTFLILRALEVAGPEQRRELEKYMGSTDFDEQEKITAVMDILRSLDIPAQILSRKQFYQDEAFRHLNEVNTINQNTQILYDLSMDLIGRES</sequence>
<dbReference type="OrthoDB" id="9805316at2"/>
<dbReference type="GO" id="GO:0004659">
    <property type="term" value="F:prenyltransferase activity"/>
    <property type="evidence" value="ECO:0007669"/>
    <property type="project" value="InterPro"/>
</dbReference>
<protein>
    <submittedName>
        <fullName evidence="7">Polyprenyl synthetase</fullName>
    </submittedName>
</protein>
<evidence type="ECO:0000256" key="3">
    <source>
        <dbReference type="ARBA" id="ARBA00022679"/>
    </source>
</evidence>
<dbReference type="PROSITE" id="PS00723">
    <property type="entry name" value="POLYPRENYL_SYNTHASE_1"/>
    <property type="match status" value="1"/>
</dbReference>
<keyword evidence="5" id="KW-0460">Magnesium</keyword>
<dbReference type="CDD" id="cd00685">
    <property type="entry name" value="Trans_IPPS_HT"/>
    <property type="match status" value="1"/>
</dbReference>
<name>A0A2D0MY87_FLAN2</name>
<dbReference type="GO" id="GO:0008299">
    <property type="term" value="P:isoprenoid biosynthetic process"/>
    <property type="evidence" value="ECO:0007669"/>
    <property type="project" value="InterPro"/>
</dbReference>
<dbReference type="GO" id="GO:0046872">
    <property type="term" value="F:metal ion binding"/>
    <property type="evidence" value="ECO:0007669"/>
    <property type="project" value="UniProtKB-KW"/>
</dbReference>
<evidence type="ECO:0000256" key="5">
    <source>
        <dbReference type="ARBA" id="ARBA00022842"/>
    </source>
</evidence>
<reference evidence="7 8" key="1">
    <citation type="submission" date="2017-10" db="EMBL/GenBank/DDBJ databases">
        <title>The draft genome sequence of Lewinella nigricans NBRC 102662.</title>
        <authorList>
            <person name="Wang K."/>
        </authorList>
    </citation>
    <scope>NUCLEOTIDE SEQUENCE [LARGE SCALE GENOMIC DNA]</scope>
    <source>
        <strain evidence="7 8">NBRC 102662</strain>
    </source>
</reference>
<comment type="similarity">
    <text evidence="2 6">Belongs to the FPP/GGPP synthase family.</text>
</comment>
<dbReference type="PROSITE" id="PS00444">
    <property type="entry name" value="POLYPRENYL_SYNTHASE_2"/>
    <property type="match status" value="1"/>
</dbReference>
<dbReference type="PANTHER" id="PTHR12001">
    <property type="entry name" value="GERANYLGERANYL PYROPHOSPHATE SYNTHASE"/>
    <property type="match status" value="1"/>
</dbReference>
<organism evidence="7 8">
    <name type="scientific">Flavilitoribacter nigricans (strain ATCC 23147 / DSM 23189 / NBRC 102662 / NCIMB 1420 / SS-2)</name>
    <name type="common">Lewinella nigricans</name>
    <dbReference type="NCBI Taxonomy" id="1122177"/>
    <lineage>
        <taxon>Bacteria</taxon>
        <taxon>Pseudomonadati</taxon>
        <taxon>Bacteroidota</taxon>
        <taxon>Saprospiria</taxon>
        <taxon>Saprospirales</taxon>
        <taxon>Lewinellaceae</taxon>
        <taxon>Flavilitoribacter</taxon>
    </lineage>
</organism>
<dbReference type="InterPro" id="IPR008949">
    <property type="entry name" value="Isoprenoid_synthase_dom_sf"/>
</dbReference>
<dbReference type="SUPFAM" id="SSF48576">
    <property type="entry name" value="Terpenoid synthases"/>
    <property type="match status" value="1"/>
</dbReference>
<dbReference type="InterPro" id="IPR000092">
    <property type="entry name" value="Polyprenyl_synt"/>
</dbReference>